<proteinExistence type="predicted"/>
<evidence type="ECO:0000313" key="3">
    <source>
        <dbReference type="EMBL" id="SNR57912.1"/>
    </source>
</evidence>
<dbReference type="PANTHER" id="PTHR40940">
    <property type="entry name" value="PROTEIN BATD-RELATED"/>
    <property type="match status" value="1"/>
</dbReference>
<evidence type="ECO:0000256" key="1">
    <source>
        <dbReference type="SAM" id="Phobius"/>
    </source>
</evidence>
<comment type="caution">
    <text evidence="3">The sequence shown here is derived from an EMBL/GenBank/DDBJ whole genome shotgun (WGS) entry which is preliminary data.</text>
</comment>
<dbReference type="InterPro" id="IPR025738">
    <property type="entry name" value="BatD"/>
</dbReference>
<dbReference type="Proteomes" id="UP000198337">
    <property type="component" value="Unassembled WGS sequence"/>
</dbReference>
<organism evidence="3 4">
    <name type="scientific">Maribacter sedimenticola</name>
    <dbReference type="NCBI Taxonomy" id="228956"/>
    <lineage>
        <taxon>Bacteria</taxon>
        <taxon>Pseudomonadati</taxon>
        <taxon>Bacteroidota</taxon>
        <taxon>Flavobacteriia</taxon>
        <taxon>Flavobacteriales</taxon>
        <taxon>Flavobacteriaceae</taxon>
        <taxon>Maribacter</taxon>
    </lineage>
</organism>
<reference evidence="3 4" key="1">
    <citation type="submission" date="2017-06" db="EMBL/GenBank/DDBJ databases">
        <authorList>
            <person name="Varghese N."/>
            <person name="Submissions S."/>
        </authorList>
    </citation>
    <scope>NUCLEOTIDE SEQUENCE [LARGE SCALE GENOMIC DNA]</scope>
    <source>
        <strain evidence="3 4">DSM 19840</strain>
    </source>
</reference>
<gene>
    <name evidence="3" type="ORF">SAMN04488009_2589</name>
</gene>
<keyword evidence="4" id="KW-1185">Reference proteome</keyword>
<name>A0ABY1SJE1_9FLAO</name>
<evidence type="ECO:0000313" key="4">
    <source>
        <dbReference type="Proteomes" id="UP000198337"/>
    </source>
</evidence>
<protein>
    <submittedName>
        <fullName evidence="3">Oxygen tolerance</fullName>
    </submittedName>
</protein>
<keyword evidence="2" id="KW-0732">Signal</keyword>
<accession>A0ABY1SJE1</accession>
<feature type="signal peptide" evidence="2">
    <location>
        <begin position="1"/>
        <end position="25"/>
    </location>
</feature>
<evidence type="ECO:0000256" key="2">
    <source>
        <dbReference type="SAM" id="SignalP"/>
    </source>
</evidence>
<keyword evidence="1" id="KW-0472">Membrane</keyword>
<keyword evidence="1" id="KW-0812">Transmembrane</keyword>
<dbReference type="EMBL" id="FZNV01000003">
    <property type="protein sequence ID" value="SNR57912.1"/>
    <property type="molecule type" value="Genomic_DNA"/>
</dbReference>
<sequence>MVKIKGILKYSLALLFLLSSSMVMAQDNSGVTFEMKLSKPKLGLNERLRVDFVMNRDGDNFNPPDFEGFRVIMGPSQSISSSWINGVRSYSKSYSYTLAPTAKGKFTIKQASISIGGETYKSLAKEVEVTAAVDKPSDQMTADDIADENLHLVAEISKTNPYLNEAITVVYKLYVSPNISVSNYQPLDNPTYNNFWSQDIKVSALSAQNGTYKGKPYRYVTLKRVVLYPQKSGKLDIEPLSLDVTVDVPTGRRDFFGSRMYAQTNKTVSAGSRTINVKPLPVENQPANFNGAVGEFNFNVSTSKTSLNATESLQATVEVSGKGNLKLFKLPEPELPSALEVYEPEFTEGVRTTLSGMQGKISNQYTIVPAFRGKYPIAPMSFSYFNPSTEKYTTLTSDEIIINVIEGPLNGLNTPSPNVANSKQAVIASGTKFNFIKLTPNLSDKTVSYFFRSTKFYLWLLLPLLLIPLAIIFRKKRDAIAGDVAGNKVRKANKLARKYLSAAKKELGNKDSFYVALERALHNYLKAKLKIETSEFSKDKIAVLLDKKGIEESTITNFISLLQSCEAARYSPFSDVQMQADYEKASEVISLMDKQL</sequence>
<feature type="transmembrane region" description="Helical" evidence="1">
    <location>
        <begin position="456"/>
        <end position="473"/>
    </location>
</feature>
<keyword evidence="1" id="KW-1133">Transmembrane helix</keyword>
<dbReference type="PANTHER" id="PTHR40940:SF2">
    <property type="entry name" value="BATD"/>
    <property type="match status" value="1"/>
</dbReference>
<dbReference type="Pfam" id="PF13584">
    <property type="entry name" value="BatD"/>
    <property type="match status" value="2"/>
</dbReference>
<feature type="chain" id="PRO_5047075036" evidence="2">
    <location>
        <begin position="26"/>
        <end position="596"/>
    </location>
</feature>